<accession>F6DBQ0</accession>
<feature type="region of interest" description="Disordered" evidence="7">
    <location>
        <begin position="1"/>
        <end position="36"/>
    </location>
</feature>
<evidence type="ECO:0000256" key="6">
    <source>
        <dbReference type="RuleBase" id="RU364113"/>
    </source>
</evidence>
<dbReference type="RefSeq" id="WP_013835067.1">
    <property type="nucleotide sequence ID" value="NC_015581.1"/>
</dbReference>
<evidence type="ECO:0000313" key="9">
    <source>
        <dbReference type="EMBL" id="AEG31286.1"/>
    </source>
</evidence>
<dbReference type="InterPro" id="IPR050710">
    <property type="entry name" value="Band7/mec-2_domain"/>
</dbReference>
<dbReference type="AlphaFoldDB" id="F6DBQ0"/>
<sequence>MAWNEPGKPGQDPWGNPGKGSGNNNEPPKRPQRKSDQDLDELLKKAQQMFSGAGGNFNGGIKGKHIGVGFLVLLVIWLLSGVYIVDTAERGVVKRFGAYITETGPGPHWHIPYPIESVTKVNVDRIRTTEIGYRTDAQNRSGTVASEALMLTRDENIVDVRIAVQYRIQSAADYLFNVRDPDATLRAASESALREIVGRNSLDFVLTQGRTEIVAQVRELTQRNLDQYQSGLFITTVNLQDAQPPEQVQSAFADVVKAREDRERLINEAEAYSNQVIPQARGQAARIVEEARAYRDQVVARAEGQASRFVSVVTEYQNAPEVMRERLYLEAMTNVLNNTSKVFMGVEGGNNLMYLPLDKIMGGSGTVGNVPFAPAQSATGSARPPANQPSTTNSSPTDSNVRDFLRNRELR</sequence>
<reference evidence="9 10" key="1">
    <citation type="submission" date="2011-05" db="EMBL/GenBank/DDBJ databases">
        <title>Complete sequence of Thioalkalimicrobium cyclicum ALM1.</title>
        <authorList>
            <consortium name="US DOE Joint Genome Institute"/>
            <person name="Lucas S."/>
            <person name="Han J."/>
            <person name="Lapidus A."/>
            <person name="Cheng J.-F."/>
            <person name="Goodwin L."/>
            <person name="Pitluck S."/>
            <person name="Peters L."/>
            <person name="Mikhailova N."/>
            <person name="Davenport K."/>
            <person name="Han C."/>
            <person name="Tapia R."/>
            <person name="Land M."/>
            <person name="Hauser L."/>
            <person name="Kyrpides N."/>
            <person name="Ivanova N."/>
            <person name="Pagani I."/>
            <person name="Kappler U."/>
            <person name="Woyke T."/>
        </authorList>
    </citation>
    <scope>NUCLEOTIDE SEQUENCE [LARGE SCALE GENOMIC DNA]</scope>
    <source>
        <strain evidence="10">DSM 14477 / JCM 11371 / ALM1</strain>
    </source>
</reference>
<keyword evidence="10" id="KW-1185">Reference proteome</keyword>
<dbReference type="InterPro" id="IPR036013">
    <property type="entry name" value="Band_7/SPFH_dom_sf"/>
</dbReference>
<comment type="function">
    <text evidence="6">HflC and HflK could encode or regulate a protease.</text>
</comment>
<dbReference type="PANTHER" id="PTHR43327">
    <property type="entry name" value="STOMATIN-LIKE PROTEIN 2, MITOCHONDRIAL"/>
    <property type="match status" value="1"/>
</dbReference>
<dbReference type="PANTHER" id="PTHR43327:SF2">
    <property type="entry name" value="MODULATOR OF FTSH PROTEASE HFLK"/>
    <property type="match status" value="1"/>
</dbReference>
<dbReference type="InterPro" id="IPR001107">
    <property type="entry name" value="Band_7"/>
</dbReference>
<dbReference type="NCBIfam" id="TIGR01933">
    <property type="entry name" value="hflK"/>
    <property type="match status" value="1"/>
</dbReference>
<dbReference type="Pfam" id="PF01145">
    <property type="entry name" value="Band_7"/>
    <property type="match status" value="1"/>
</dbReference>
<evidence type="ECO:0000256" key="4">
    <source>
        <dbReference type="ARBA" id="ARBA00022989"/>
    </source>
</evidence>
<dbReference type="OrthoDB" id="9779595at2"/>
<dbReference type="HOGENOM" id="CLU_039173_2_0_6"/>
<dbReference type="Proteomes" id="UP000009232">
    <property type="component" value="Chromosome"/>
</dbReference>
<feature type="transmembrane region" description="Helical" evidence="6">
    <location>
        <begin position="66"/>
        <end position="85"/>
    </location>
</feature>
<dbReference type="SMART" id="SM00244">
    <property type="entry name" value="PHB"/>
    <property type="match status" value="1"/>
</dbReference>
<dbReference type="eggNOG" id="COG0330">
    <property type="taxonomic scope" value="Bacteria"/>
</dbReference>
<dbReference type="GO" id="GO:0016020">
    <property type="term" value="C:membrane"/>
    <property type="evidence" value="ECO:0007669"/>
    <property type="project" value="UniProtKB-SubCell"/>
</dbReference>
<keyword evidence="4 6" id="KW-1133">Transmembrane helix</keyword>
<feature type="compositionally biased region" description="Low complexity" evidence="7">
    <location>
        <begin position="384"/>
        <end position="399"/>
    </location>
</feature>
<dbReference type="STRING" id="717773.Thicy_0513"/>
<feature type="compositionally biased region" description="Basic and acidic residues" evidence="7">
    <location>
        <begin position="27"/>
        <end position="36"/>
    </location>
</feature>
<protein>
    <recommendedName>
        <fullName evidence="6">Protein HflK</fullName>
    </recommendedName>
</protein>
<dbReference type="InterPro" id="IPR010201">
    <property type="entry name" value="HflK"/>
</dbReference>
<dbReference type="CDD" id="cd03404">
    <property type="entry name" value="SPFH_HflK"/>
    <property type="match status" value="1"/>
</dbReference>
<gene>
    <name evidence="9" type="ordered locus">Thicy_0513</name>
</gene>
<dbReference type="EMBL" id="CP002776">
    <property type="protein sequence ID" value="AEG31286.1"/>
    <property type="molecule type" value="Genomic_DNA"/>
</dbReference>
<evidence type="ECO:0000256" key="5">
    <source>
        <dbReference type="ARBA" id="ARBA00023136"/>
    </source>
</evidence>
<proteinExistence type="inferred from homology"/>
<dbReference type="KEGG" id="tcy:Thicy_0513"/>
<evidence type="ECO:0000256" key="1">
    <source>
        <dbReference type="ARBA" id="ARBA00004167"/>
    </source>
</evidence>
<evidence type="ECO:0000313" key="10">
    <source>
        <dbReference type="Proteomes" id="UP000009232"/>
    </source>
</evidence>
<organism evidence="9 10">
    <name type="scientific">Thiomicrospira cyclica (strain DSM 14477 / JCM 11371 / ALM1)</name>
    <name type="common">Thioalkalimicrobium cyclicum</name>
    <dbReference type="NCBI Taxonomy" id="717773"/>
    <lineage>
        <taxon>Bacteria</taxon>
        <taxon>Pseudomonadati</taxon>
        <taxon>Pseudomonadota</taxon>
        <taxon>Gammaproteobacteria</taxon>
        <taxon>Thiotrichales</taxon>
        <taxon>Piscirickettsiaceae</taxon>
        <taxon>Thiomicrospira</taxon>
    </lineage>
</organism>
<comment type="subunit">
    <text evidence="6">HflC and HflK may interact to form a multimeric complex.</text>
</comment>
<keyword evidence="5 6" id="KW-0472">Membrane</keyword>
<evidence type="ECO:0000259" key="8">
    <source>
        <dbReference type="SMART" id="SM00244"/>
    </source>
</evidence>
<dbReference type="InterPro" id="IPR020980">
    <property type="entry name" value="Membrane_HflK_N"/>
</dbReference>
<dbReference type="SUPFAM" id="SSF117892">
    <property type="entry name" value="Band 7/SPFH domain"/>
    <property type="match status" value="1"/>
</dbReference>
<comment type="similarity">
    <text evidence="2 6">Belongs to the band 7/mec-2 family. HflK subfamily.</text>
</comment>
<dbReference type="Gene3D" id="3.30.479.30">
    <property type="entry name" value="Band 7 domain"/>
    <property type="match status" value="1"/>
</dbReference>
<evidence type="ECO:0000256" key="2">
    <source>
        <dbReference type="ARBA" id="ARBA00006971"/>
    </source>
</evidence>
<name>F6DBQ0_THICA</name>
<feature type="region of interest" description="Disordered" evidence="7">
    <location>
        <begin position="371"/>
        <end position="411"/>
    </location>
</feature>
<comment type="subcellular location">
    <subcellularLocation>
        <location evidence="1">Membrane</location>
        <topology evidence="1">Single-pass membrane protein</topology>
    </subcellularLocation>
</comment>
<evidence type="ECO:0000256" key="3">
    <source>
        <dbReference type="ARBA" id="ARBA00022692"/>
    </source>
</evidence>
<dbReference type="Pfam" id="PF12221">
    <property type="entry name" value="HflK_N"/>
    <property type="match status" value="1"/>
</dbReference>
<keyword evidence="3 6" id="KW-0812">Transmembrane</keyword>
<evidence type="ECO:0000256" key="7">
    <source>
        <dbReference type="SAM" id="MobiDB-lite"/>
    </source>
</evidence>
<feature type="domain" description="Band 7" evidence="8">
    <location>
        <begin position="80"/>
        <end position="256"/>
    </location>
</feature>
<feature type="compositionally biased region" description="Basic and acidic residues" evidence="7">
    <location>
        <begin position="400"/>
        <end position="411"/>
    </location>
</feature>